<feature type="transmembrane region" description="Helical" evidence="1">
    <location>
        <begin position="60"/>
        <end position="83"/>
    </location>
</feature>
<accession>I4DNG7</accession>
<sequence>RLSVKCSEVLAVSRLFGFSPIAFRVGLHSTAAILLPHGAWPLLATKWVCNGIMHLYLVNLLINCKYFNFFNSIINWNLFLFILNTKL</sequence>
<organism evidence="2">
    <name type="scientific">Papilio xuthus</name>
    <name type="common">Asian swallowtail butterfly</name>
    <dbReference type="NCBI Taxonomy" id="66420"/>
    <lineage>
        <taxon>Eukaryota</taxon>
        <taxon>Metazoa</taxon>
        <taxon>Ecdysozoa</taxon>
        <taxon>Arthropoda</taxon>
        <taxon>Hexapoda</taxon>
        <taxon>Insecta</taxon>
        <taxon>Pterygota</taxon>
        <taxon>Neoptera</taxon>
        <taxon>Endopterygota</taxon>
        <taxon>Lepidoptera</taxon>
        <taxon>Glossata</taxon>
        <taxon>Ditrysia</taxon>
        <taxon>Papilionoidea</taxon>
        <taxon>Papilionidae</taxon>
        <taxon>Papilioninae</taxon>
        <taxon>Papilio</taxon>
    </lineage>
</organism>
<feature type="transmembrane region" description="Helical" evidence="1">
    <location>
        <begin position="21"/>
        <end position="40"/>
    </location>
</feature>
<keyword evidence="1" id="KW-1133">Transmembrane helix</keyword>
<dbReference type="EMBL" id="AK402912">
    <property type="protein sequence ID" value="BAM19457.1"/>
    <property type="molecule type" value="mRNA"/>
</dbReference>
<evidence type="ECO:0000313" key="2">
    <source>
        <dbReference type="EMBL" id="BAM19457.1"/>
    </source>
</evidence>
<keyword evidence="1" id="KW-0472">Membrane</keyword>
<protein>
    <submittedName>
        <fullName evidence="2">Uncharacterized protein</fullName>
    </submittedName>
</protein>
<evidence type="ECO:0000256" key="1">
    <source>
        <dbReference type="SAM" id="Phobius"/>
    </source>
</evidence>
<dbReference type="AlphaFoldDB" id="I4DNG7"/>
<proteinExistence type="evidence at transcript level"/>
<reference evidence="2" key="1">
    <citation type="journal article" date="2012" name="BMC Biol.">
        <title>Comprehensive microarray-based analysis for stage-specific larval camouflage pattern-associated genes in the swallowtail butterfly, Papilio xuthus.</title>
        <authorList>
            <person name="Futahashi R."/>
            <person name="Shirataki H."/>
            <person name="Narita T."/>
            <person name="Mita K."/>
            <person name="Fujiwara H."/>
        </authorList>
    </citation>
    <scope>NUCLEOTIDE SEQUENCE</scope>
    <source>
        <tissue evidence="2">Epidermis</tissue>
    </source>
</reference>
<feature type="non-terminal residue" evidence="2">
    <location>
        <position position="1"/>
    </location>
</feature>
<name>I4DNG7_PAPXU</name>
<keyword evidence="1" id="KW-0812">Transmembrane</keyword>